<reference evidence="11" key="1">
    <citation type="submission" date="2025-08" db="UniProtKB">
        <authorList>
            <consortium name="RefSeq"/>
        </authorList>
    </citation>
    <scope>IDENTIFICATION</scope>
    <source>
        <tissue evidence="11">Testes</tissue>
    </source>
</reference>
<keyword evidence="5" id="KW-0687">Ribonucleoprotein</keyword>
<evidence type="ECO:0000256" key="8">
    <source>
        <dbReference type="ARBA" id="ARBA00043031"/>
    </source>
</evidence>
<gene>
    <name evidence="11" type="primary">LOC100368952</name>
</gene>
<dbReference type="Proteomes" id="UP000694865">
    <property type="component" value="Unplaced"/>
</dbReference>
<dbReference type="Gene3D" id="3.10.450.240">
    <property type="match status" value="1"/>
</dbReference>
<sequence length="326" mass="37740">MAAAVFHRMGCRCPPTLQTALIQIHHKTLPAVCIPVRTRKTWVRAIPKNSKRTPWHMMSDEDKRKESWNITLERIDELMKQPTKSSYTDRQIIISCTGDIFQPYVPPEGDGKSTPLSTEGAKQRLERLKHVGFSTVDLRKIRKFDPEFNTKDFAKQAQHIFIKAHSALQDPTWFPIYENMHLSHDALLQDMVWGFKYKTVRWNWVESIEKPRVVHIRCTDMISKGNTYAQATVRFHSKQTLAIYDRFGRIMQGSETSPKDVLEYVVFEKHLMDKYGSWRIHGKIVPPWATHREPIIKTMVVPKTLDTVPEKSLEEKVEGASATATT</sequence>
<dbReference type="RefSeq" id="XP_006821245.1">
    <property type="nucleotide sequence ID" value="XM_006821182.1"/>
</dbReference>
<evidence type="ECO:0000256" key="7">
    <source>
        <dbReference type="ARBA" id="ARBA00039448"/>
    </source>
</evidence>
<evidence type="ECO:0000256" key="6">
    <source>
        <dbReference type="ARBA" id="ARBA00038073"/>
    </source>
</evidence>
<evidence type="ECO:0000256" key="4">
    <source>
        <dbReference type="ARBA" id="ARBA00023128"/>
    </source>
</evidence>
<keyword evidence="10" id="KW-1185">Reference proteome</keyword>
<evidence type="ECO:0000256" key="5">
    <source>
        <dbReference type="ARBA" id="ARBA00023274"/>
    </source>
</evidence>
<protein>
    <recommendedName>
        <fullName evidence="7">Large ribosomal subunit protein mL45</fullName>
    </recommendedName>
    <alternativeName>
        <fullName evidence="8">39S ribosomal protein L45, mitochondrial</fullName>
    </alternativeName>
</protein>
<feature type="domain" description="Tim44-like" evidence="9">
    <location>
        <begin position="134"/>
        <end position="285"/>
    </location>
</feature>
<dbReference type="InterPro" id="IPR051975">
    <property type="entry name" value="mtLSU_mL45"/>
</dbReference>
<keyword evidence="2" id="KW-0809">Transit peptide</keyword>
<keyword evidence="4" id="KW-0496">Mitochondrion</keyword>
<evidence type="ECO:0000256" key="3">
    <source>
        <dbReference type="ARBA" id="ARBA00022980"/>
    </source>
</evidence>
<dbReference type="GeneID" id="100368952"/>
<evidence type="ECO:0000259" key="9">
    <source>
        <dbReference type="SMART" id="SM00978"/>
    </source>
</evidence>
<evidence type="ECO:0000256" key="2">
    <source>
        <dbReference type="ARBA" id="ARBA00022946"/>
    </source>
</evidence>
<dbReference type="InterPro" id="IPR032710">
    <property type="entry name" value="NTF2-like_dom_sf"/>
</dbReference>
<name>A0ABM0MMK4_SACKO</name>
<comment type="similarity">
    <text evidence="6">Belongs to the mitochondrion-specific ribosomal protein mL45 family.</text>
</comment>
<comment type="subcellular location">
    <subcellularLocation>
        <location evidence="1">Mitochondrion</location>
    </subcellularLocation>
</comment>
<organism evidence="10 11">
    <name type="scientific">Saccoglossus kowalevskii</name>
    <name type="common">Acorn worm</name>
    <dbReference type="NCBI Taxonomy" id="10224"/>
    <lineage>
        <taxon>Eukaryota</taxon>
        <taxon>Metazoa</taxon>
        <taxon>Hemichordata</taxon>
        <taxon>Enteropneusta</taxon>
        <taxon>Harrimaniidae</taxon>
        <taxon>Saccoglossus</taxon>
    </lineage>
</organism>
<evidence type="ECO:0000313" key="11">
    <source>
        <dbReference type="RefSeq" id="XP_006821245.1"/>
    </source>
</evidence>
<dbReference type="SUPFAM" id="SSF54427">
    <property type="entry name" value="NTF2-like"/>
    <property type="match status" value="1"/>
</dbReference>
<keyword evidence="3" id="KW-0689">Ribosomal protein</keyword>
<proteinExistence type="inferred from homology"/>
<dbReference type="PANTHER" id="PTHR28554:SF1">
    <property type="entry name" value="LARGE RIBOSOMAL SUBUNIT PROTEIN ML45"/>
    <property type="match status" value="1"/>
</dbReference>
<dbReference type="InterPro" id="IPR007379">
    <property type="entry name" value="Tim44-like_dom"/>
</dbReference>
<dbReference type="Pfam" id="PF04280">
    <property type="entry name" value="Tim44"/>
    <property type="match status" value="1"/>
</dbReference>
<evidence type="ECO:0000313" key="10">
    <source>
        <dbReference type="Proteomes" id="UP000694865"/>
    </source>
</evidence>
<dbReference type="SMART" id="SM00978">
    <property type="entry name" value="Tim44"/>
    <property type="match status" value="1"/>
</dbReference>
<accession>A0ABM0MMK4</accession>
<evidence type="ECO:0000256" key="1">
    <source>
        <dbReference type="ARBA" id="ARBA00004173"/>
    </source>
</evidence>
<dbReference type="PANTHER" id="PTHR28554">
    <property type="entry name" value="39S RIBOSOMAL PROTEIN L45, MITOCHONDRIAL"/>
    <property type="match status" value="1"/>
</dbReference>